<dbReference type="Proteomes" id="UP000009009">
    <property type="component" value="Unassembled WGS sequence"/>
</dbReference>
<dbReference type="GO" id="GO:0034058">
    <property type="term" value="P:endosomal vesicle fusion"/>
    <property type="evidence" value="ECO:0007669"/>
    <property type="project" value="TreeGrafter"/>
</dbReference>
<dbReference type="Pfam" id="PF23410">
    <property type="entry name" value="Beta-prop_VPS8"/>
    <property type="match status" value="1"/>
</dbReference>
<keyword evidence="2" id="KW-0813">Transport</keyword>
<evidence type="ECO:0000256" key="5">
    <source>
        <dbReference type="SAM" id="MobiDB-lite"/>
    </source>
</evidence>
<dbReference type="EMBL" id="AGVY01000117">
    <property type="protein sequence ID" value="EHN03818.1"/>
    <property type="molecule type" value="Genomic_DNA"/>
</dbReference>
<protein>
    <submittedName>
        <fullName evidence="7">Vps8p</fullName>
    </submittedName>
</protein>
<dbReference type="PROSITE" id="PS50236">
    <property type="entry name" value="CHCR"/>
    <property type="match status" value="2"/>
</dbReference>
<evidence type="ECO:0000259" key="6">
    <source>
        <dbReference type="Pfam" id="PF12816"/>
    </source>
</evidence>
<dbReference type="Gene3D" id="2.130.10.10">
    <property type="entry name" value="YVTN repeat-like/Quinoprotein amine dehydrogenase"/>
    <property type="match status" value="1"/>
</dbReference>
<dbReference type="SUPFAM" id="SSF57850">
    <property type="entry name" value="RING/U-box"/>
    <property type="match status" value="1"/>
</dbReference>
<dbReference type="Pfam" id="PF12816">
    <property type="entry name" value="TPR_Vps8"/>
    <property type="match status" value="1"/>
</dbReference>
<feature type="repeat" description="CHCR" evidence="4">
    <location>
        <begin position="915"/>
        <end position="1092"/>
    </location>
</feature>
<keyword evidence="3" id="KW-0653">Protein transport</keyword>
<dbReference type="GO" id="GO:0098588">
    <property type="term" value="C:bounding membrane of organelle"/>
    <property type="evidence" value="ECO:0007669"/>
    <property type="project" value="UniProtKB-ARBA"/>
</dbReference>
<dbReference type="GO" id="GO:0005770">
    <property type="term" value="C:late endosome"/>
    <property type="evidence" value="ECO:0007669"/>
    <property type="project" value="TreeGrafter"/>
</dbReference>
<feature type="region of interest" description="Disordered" evidence="5">
    <location>
        <begin position="37"/>
        <end position="59"/>
    </location>
</feature>
<dbReference type="PANTHER" id="PTHR12616">
    <property type="entry name" value="VACUOLAR PROTEIN SORTING VPS41"/>
    <property type="match status" value="1"/>
</dbReference>
<comment type="caution">
    <text evidence="7">The sequence shown here is derived from an EMBL/GenBank/DDBJ whole genome shotgun (WGS) entry which is preliminary data.</text>
</comment>
<dbReference type="InterPro" id="IPR025941">
    <property type="entry name" value="Vps8_central_dom"/>
</dbReference>
<dbReference type="Pfam" id="PF23413">
    <property type="entry name" value="zf_RING_Vps8_fungal"/>
    <property type="match status" value="1"/>
</dbReference>
<sequence>MEHNGPDHDSRSSIDTTINDTQKSFLEFRSYTQLSEKLASDPSYAPPQPDDEGPKGIAAAVSQGSESVVSWTTLTHVYSILGAYGGPTCLYPTTTYFLMGTSKGCILIFNFNEYLQSVLVPTLSEDPSAHSIRSPVKSIVVCSDGTHVAASYETGSICIWNLNVGHRVKTASEQTSGIISTPALPAILHIDEHLNQEITGLDFFGARHTALIVSDRTGRVSLYNGYRRGFWQLVYNSKKILDVKSFNERLIRSKLSPVITQEKFSTNLLSVLTTTHFALISLSPHVSLIFQETIEPSIQNSLVVNSSISWTQNCSRVAYSVNNRISVISVSLSDLNIQSTKHSSEFAESILSIQWIDQFLLGVLTISHQFLVLDPQRDFKVLLRLDFLIHDLMIPPNKCFIISRRTFYLLTNYSFKIGKFVSWSDITLRHILKGDYLGSLEFIEYLLQPYCPMAHLLKLYNDTEERVKQLMEPFYNLSLAALRFLIKKDDADYDKVYQLLMVVVRVFQRFSKRLDSIPSLDVFLEQGLEFFESKDDAVYFEVVANIVAQGSVTVISPALFKSIIDYYAKEENLKVIEDLIIMLDPATLDVDLAVKLCQNYNLFDLLIYIWNKIFDDYQTPLVDLIYRISNQSEKCVIFKGPQAPPATTIFDYLTYILTGRQYPQNLGISPSIKCAEIQGKLTTFIFSGYSIKWPLDSEQKLYICKNPKEEPAFPYFNLLLKSDPNRFLAMLNEVFEASLFNDDNDMITLIGESESVSRQYVIDLLLDVMKTTEHCDEVRALVAIFIATSISKYPQFIKVSNQALDGVVNTICSSKVGGIFEISQIALESLLPFYHSKTTENFILELREKKFNKVLFNLYKSENKYSNALSLLLQTEDVEKEYNTDIVSITEYIFKKCPPGSLEYGKVEGVIKNNFELLLSRIGIEKCVTIFSSLDYSLHREILKVRTEETQQIYLDKLFSMSTFGSKVDKRLRNLYIELNSKYKSEKEIILWLNGVDLSNAESLHILDLINQNSNFEAAAVIHERLQNFNLAVKDLLSSIERCLNEGETNINILSDCLKRAIDDCNSAGVEKKSCWIFFITFLITLYGNYSTHNEKKDLCNNLLQEAFLGLVRSKSSTQKDAGGEFWEIMSSVLEHQDVILMKVQDLKQLLLNVFTTYELERSLSGLIQKIIEDSSQDLVQLYRKFLNEGWAIHTDDCEVCGKKIWGAGLDPLLFLVWENVQRQQDTIRMDLEMPLVIFKCHHGFHQTCLENLAQKPNEYSCLICPAKSDQSKHI</sequence>
<keyword evidence="8" id="KW-1185">Reference proteome</keyword>
<dbReference type="GO" id="GO:0006623">
    <property type="term" value="P:protein targeting to vacuole"/>
    <property type="evidence" value="ECO:0007669"/>
    <property type="project" value="InterPro"/>
</dbReference>
<accession>H0GQV8</accession>
<dbReference type="SUPFAM" id="SSF50978">
    <property type="entry name" value="WD40 repeat-like"/>
    <property type="match status" value="1"/>
</dbReference>
<dbReference type="PANTHER" id="PTHR12616:SF8">
    <property type="entry name" value="VACUOLAR PROTEIN SORTING-ASSOCIATED PROTEIN 8 HOMOLOG"/>
    <property type="match status" value="1"/>
</dbReference>
<dbReference type="InterPro" id="IPR036322">
    <property type="entry name" value="WD40_repeat_dom_sf"/>
</dbReference>
<dbReference type="CDD" id="cd16484">
    <property type="entry name" value="RING-H2_Vps"/>
    <property type="match status" value="1"/>
</dbReference>
<gene>
    <name evidence="7" type="ORF">VIN7_5404</name>
</gene>
<dbReference type="HOGENOM" id="CLU_000917_0_1_1"/>
<name>H0GQV8_SACCK</name>
<evidence type="ECO:0000256" key="1">
    <source>
        <dbReference type="ARBA" id="ARBA00009422"/>
    </source>
</evidence>
<reference evidence="7 8" key="1">
    <citation type="journal article" date="2012" name="FEMS Yeast Res.">
        <title>The genome sequence of the wine yeast VIN7 reveals an allotriploid hybrid genome with Saccharomyces cerevisiae and Saccharomyces kudriavzevii origins.</title>
        <authorList>
            <person name="Borneman A.R."/>
            <person name="Desany B.A."/>
            <person name="Riches D."/>
            <person name="Affourtit J.P."/>
            <person name="Forgan A.H."/>
            <person name="Pretorius I.S."/>
            <person name="Egholm M."/>
            <person name="Chambers P.J."/>
        </authorList>
    </citation>
    <scope>NUCLEOTIDE SEQUENCE [LARGE SCALE GENOMIC DNA]</scope>
    <source>
        <strain evidence="7 8">VIN7</strain>
    </source>
</reference>
<organism evidence="7 8">
    <name type="scientific">Saccharomyces cerevisiae x Saccharomyces kudriavzevii (strain VIN7)</name>
    <name type="common">Yeast</name>
    <dbReference type="NCBI Taxonomy" id="1095631"/>
    <lineage>
        <taxon>Eukaryota</taxon>
        <taxon>Fungi</taxon>
        <taxon>Dikarya</taxon>
        <taxon>Ascomycota</taxon>
        <taxon>Saccharomycotina</taxon>
        <taxon>Saccharomycetes</taxon>
        <taxon>Saccharomycetales</taxon>
        <taxon>Saccharomycetaceae</taxon>
        <taxon>Saccharomyces</taxon>
    </lineage>
</organism>
<dbReference type="InterPro" id="IPR000547">
    <property type="entry name" value="Clathrin_H-chain/VPS_repeat"/>
</dbReference>
<dbReference type="GO" id="GO:0030897">
    <property type="term" value="C:HOPS complex"/>
    <property type="evidence" value="ECO:0007669"/>
    <property type="project" value="TreeGrafter"/>
</dbReference>
<dbReference type="AlphaFoldDB" id="H0GQV8"/>
<dbReference type="OrthoDB" id="289913at2759"/>
<evidence type="ECO:0000256" key="2">
    <source>
        <dbReference type="ARBA" id="ARBA00022448"/>
    </source>
</evidence>
<feature type="repeat" description="CHCR" evidence="4">
    <location>
        <begin position="507"/>
        <end position="665"/>
    </location>
</feature>
<evidence type="ECO:0000256" key="4">
    <source>
        <dbReference type="PROSITE-ProRule" id="PRU01006"/>
    </source>
</evidence>
<dbReference type="InterPro" id="IPR015943">
    <property type="entry name" value="WD40/YVTN_repeat-like_dom_sf"/>
</dbReference>
<proteinExistence type="inferred from homology"/>
<comment type="similarity">
    <text evidence="1">Belongs to the VPS8 family.</text>
</comment>
<dbReference type="PhylomeDB" id="H0GQV8"/>
<feature type="domain" description="Vacuolar protein sorting-associated protein 8 central" evidence="6">
    <location>
        <begin position="538"/>
        <end position="735"/>
    </location>
</feature>
<evidence type="ECO:0000256" key="3">
    <source>
        <dbReference type="ARBA" id="ARBA00022927"/>
    </source>
</evidence>
<evidence type="ECO:0000313" key="8">
    <source>
        <dbReference type="Proteomes" id="UP000009009"/>
    </source>
</evidence>
<dbReference type="InterPro" id="IPR045111">
    <property type="entry name" value="Vps41/Vps8"/>
</dbReference>
<evidence type="ECO:0000313" key="7">
    <source>
        <dbReference type="EMBL" id="EHN03818.1"/>
    </source>
</evidence>